<dbReference type="InterPro" id="IPR000477">
    <property type="entry name" value="RT_dom"/>
</dbReference>
<dbReference type="GeneID" id="104789370"/>
<evidence type="ECO:0000256" key="2">
    <source>
        <dbReference type="SAM" id="MobiDB-lite"/>
    </source>
</evidence>
<evidence type="ECO:0000313" key="5">
    <source>
        <dbReference type="Proteomes" id="UP000694864"/>
    </source>
</evidence>
<keyword evidence="5" id="KW-1185">Reference proteome</keyword>
<evidence type="ECO:0000313" key="6">
    <source>
        <dbReference type="RefSeq" id="XP_010513381.1"/>
    </source>
</evidence>
<feature type="compositionally biased region" description="Basic and acidic residues" evidence="2">
    <location>
        <begin position="17"/>
        <end position="28"/>
    </location>
</feature>
<evidence type="ECO:0000259" key="4">
    <source>
        <dbReference type="PROSITE" id="PS50878"/>
    </source>
</evidence>
<dbReference type="PROSITE" id="PS50158">
    <property type="entry name" value="ZF_CCHC"/>
    <property type="match status" value="2"/>
</dbReference>
<dbReference type="InterPro" id="IPR001878">
    <property type="entry name" value="Znf_CCHC"/>
</dbReference>
<dbReference type="Pfam" id="PF00078">
    <property type="entry name" value="RVT_1"/>
    <property type="match status" value="1"/>
</dbReference>
<feature type="domain" description="Reverse transcriptase" evidence="4">
    <location>
        <begin position="587"/>
        <end position="743"/>
    </location>
</feature>
<dbReference type="RefSeq" id="XP_010513381.1">
    <property type="nucleotide sequence ID" value="XM_010515079.1"/>
</dbReference>
<dbReference type="InterPro" id="IPR036875">
    <property type="entry name" value="Znf_CCHC_sf"/>
</dbReference>
<dbReference type="Pfam" id="PF03732">
    <property type="entry name" value="Retrotrans_gag"/>
    <property type="match status" value="1"/>
</dbReference>
<reference evidence="5" key="1">
    <citation type="journal article" date="2014" name="Nat. Commun.">
        <title>The emerging biofuel crop Camelina sativa retains a highly undifferentiated hexaploid genome structure.</title>
        <authorList>
            <person name="Kagale S."/>
            <person name="Koh C."/>
            <person name="Nixon J."/>
            <person name="Bollina V."/>
            <person name="Clarke W.E."/>
            <person name="Tuteja R."/>
            <person name="Spillane C."/>
            <person name="Robinson S.J."/>
            <person name="Links M.G."/>
            <person name="Clarke C."/>
            <person name="Higgins E.E."/>
            <person name="Huebert T."/>
            <person name="Sharpe A.G."/>
            <person name="Parkin I.A."/>
        </authorList>
    </citation>
    <scope>NUCLEOTIDE SEQUENCE [LARGE SCALE GENOMIC DNA]</scope>
    <source>
        <strain evidence="5">cv. DH55</strain>
    </source>
</reference>
<evidence type="ECO:0000259" key="3">
    <source>
        <dbReference type="PROSITE" id="PS50158"/>
    </source>
</evidence>
<dbReference type="InterPro" id="IPR053134">
    <property type="entry name" value="RNA-dir_DNA_polymerase"/>
</dbReference>
<sequence>MPPKRGGKPAARVQPRVRAESPVRDEQPEVVHANVARAGEANEMAMFEQFRRFQEFMQREPNLRGAPEVVPPQQDAPQHDAPEWVVPPQQPPPPPPLVQVQGPSYWEAMRNLKDMGMEPFGGKSNPIDADNWRKRLERNFDNARCPHEYRLDLAVQYLKDEALVWWEKVVDQAHGRYELTWADFKTEFSRKYFPREAMDRMEEEFLELRQGTMTVREYEREFDRLSRFAGRFMNEDELIRRFLRGLRIELKNRCEMYDYRSKIDLVEKAANLEIGLEKEMSQNKAAQARLAKGSSSNKRTWDATTVRTPLMCFGCNQPGHVLKDCTRTRTIRSCYECGQEGHIARFCPRKVGRQQVNNRPREQLPRPPKRQNVGPRVMMAETEEDEDNEPIAGVTQNWSFDGEFIPKAKRIGTVGKEKLGSTGVHKDVPIMINREVLLGNLAEMEINHYDVILGMNWLKKHRAVLDCHRARVHFSRPEGKITFQGVKMGGGVSIISMMQAEELIEKGNDAFLATISVVGEEMELGVDNIPIVAEYADVFESLKGPPPSRGDAFTIELEPGTAPVSRAPYRLAPAEMAELKSQLEDLTDKGFIRPSSSPWGAPVLFVKKKDGSFRLCIDYRALNKVTIKNKYPLPRIDELLDQLQGASWFSKIDLASGYHQISIAEEDIRKTAFRTRYGHYEFVVMPFGLTNAPAAFMKMMNNVFREYLDKCVIVFIDDILIYSKSREEHEEHLRIVLDKLQEQ</sequence>
<dbReference type="SUPFAM" id="SSF56672">
    <property type="entry name" value="DNA/RNA polymerases"/>
    <property type="match status" value="1"/>
</dbReference>
<proteinExistence type="predicted"/>
<feature type="domain" description="CCHC-type" evidence="3">
    <location>
        <begin position="334"/>
        <end position="349"/>
    </location>
</feature>
<accession>A0ABM0ZBQ7</accession>
<feature type="region of interest" description="Disordered" evidence="2">
    <location>
        <begin position="354"/>
        <end position="376"/>
    </location>
</feature>
<organism evidence="5 6">
    <name type="scientific">Camelina sativa</name>
    <name type="common">False flax</name>
    <name type="synonym">Myagrum sativum</name>
    <dbReference type="NCBI Taxonomy" id="90675"/>
    <lineage>
        <taxon>Eukaryota</taxon>
        <taxon>Viridiplantae</taxon>
        <taxon>Streptophyta</taxon>
        <taxon>Embryophyta</taxon>
        <taxon>Tracheophyta</taxon>
        <taxon>Spermatophyta</taxon>
        <taxon>Magnoliopsida</taxon>
        <taxon>eudicotyledons</taxon>
        <taxon>Gunneridae</taxon>
        <taxon>Pentapetalae</taxon>
        <taxon>rosids</taxon>
        <taxon>malvids</taxon>
        <taxon>Brassicales</taxon>
        <taxon>Brassicaceae</taxon>
        <taxon>Camelineae</taxon>
        <taxon>Camelina</taxon>
    </lineage>
</organism>
<dbReference type="InterPro" id="IPR043502">
    <property type="entry name" value="DNA/RNA_pol_sf"/>
</dbReference>
<keyword evidence="1" id="KW-0479">Metal-binding</keyword>
<name>A0ABM0ZBQ7_CAMSA</name>
<dbReference type="SMART" id="SM00343">
    <property type="entry name" value="ZnF_C2HC"/>
    <property type="match status" value="2"/>
</dbReference>
<dbReference type="Gene3D" id="3.10.10.10">
    <property type="entry name" value="HIV Type 1 Reverse Transcriptase, subunit A, domain 1"/>
    <property type="match status" value="1"/>
</dbReference>
<dbReference type="Pfam" id="PF00098">
    <property type="entry name" value="zf-CCHC"/>
    <property type="match status" value="1"/>
</dbReference>
<dbReference type="Pfam" id="PF08284">
    <property type="entry name" value="RVP_2"/>
    <property type="match status" value="1"/>
</dbReference>
<keyword evidence="1" id="KW-0863">Zinc-finger</keyword>
<dbReference type="PROSITE" id="PS50878">
    <property type="entry name" value="RT_POL"/>
    <property type="match status" value="1"/>
</dbReference>
<dbReference type="Proteomes" id="UP000694864">
    <property type="component" value="Chromosome 5"/>
</dbReference>
<dbReference type="Gene3D" id="3.30.70.270">
    <property type="match status" value="1"/>
</dbReference>
<gene>
    <name evidence="6" type="primary">LOC104789370</name>
</gene>
<dbReference type="PANTHER" id="PTHR24559">
    <property type="entry name" value="TRANSPOSON TY3-I GAG-POL POLYPROTEIN"/>
    <property type="match status" value="1"/>
</dbReference>
<protein>
    <submittedName>
        <fullName evidence="6">Uncharacterized protein LOC104789370</fullName>
    </submittedName>
</protein>
<dbReference type="SUPFAM" id="SSF57756">
    <property type="entry name" value="Retrovirus zinc finger-like domains"/>
    <property type="match status" value="1"/>
</dbReference>
<dbReference type="Gene3D" id="2.40.70.10">
    <property type="entry name" value="Acid Proteases"/>
    <property type="match status" value="1"/>
</dbReference>
<dbReference type="CDD" id="cd01647">
    <property type="entry name" value="RT_LTR"/>
    <property type="match status" value="1"/>
</dbReference>
<feature type="domain" description="CCHC-type" evidence="3">
    <location>
        <begin position="312"/>
        <end position="327"/>
    </location>
</feature>
<feature type="region of interest" description="Disordered" evidence="2">
    <location>
        <begin position="1"/>
        <end position="28"/>
    </location>
</feature>
<evidence type="ECO:0000256" key="1">
    <source>
        <dbReference type="PROSITE-ProRule" id="PRU00047"/>
    </source>
</evidence>
<dbReference type="PANTHER" id="PTHR24559:SF444">
    <property type="entry name" value="REVERSE TRANSCRIPTASE DOMAIN-CONTAINING PROTEIN"/>
    <property type="match status" value="1"/>
</dbReference>
<feature type="region of interest" description="Disordered" evidence="2">
    <location>
        <begin position="58"/>
        <end position="83"/>
    </location>
</feature>
<keyword evidence="1" id="KW-0862">Zinc</keyword>
<reference evidence="6" key="2">
    <citation type="submission" date="2025-08" db="UniProtKB">
        <authorList>
            <consortium name="RefSeq"/>
        </authorList>
    </citation>
    <scope>IDENTIFICATION</scope>
    <source>
        <tissue evidence="6">Leaf</tissue>
    </source>
</reference>
<dbReference type="InterPro" id="IPR043128">
    <property type="entry name" value="Rev_trsase/Diguanyl_cyclase"/>
</dbReference>
<dbReference type="InterPro" id="IPR005162">
    <property type="entry name" value="Retrotrans_gag_dom"/>
</dbReference>
<dbReference type="InterPro" id="IPR021109">
    <property type="entry name" value="Peptidase_aspartic_dom_sf"/>
</dbReference>
<dbReference type="Gene3D" id="4.10.60.10">
    <property type="entry name" value="Zinc finger, CCHC-type"/>
    <property type="match status" value="1"/>
</dbReference>